<keyword evidence="3" id="KW-1185">Reference proteome</keyword>
<feature type="domain" description="N-acetyltransferase" evidence="1">
    <location>
        <begin position="3"/>
        <end position="137"/>
    </location>
</feature>
<dbReference type="PROSITE" id="PS51186">
    <property type="entry name" value="GNAT"/>
    <property type="match status" value="1"/>
</dbReference>
<dbReference type="SUPFAM" id="SSF55729">
    <property type="entry name" value="Acyl-CoA N-acyltransferases (Nat)"/>
    <property type="match status" value="1"/>
</dbReference>
<dbReference type="Proteomes" id="UP001368270">
    <property type="component" value="Unassembled WGS sequence"/>
</dbReference>
<evidence type="ECO:0000313" key="3">
    <source>
        <dbReference type="Proteomes" id="UP001368270"/>
    </source>
</evidence>
<dbReference type="CDD" id="cd04301">
    <property type="entry name" value="NAT_SF"/>
    <property type="match status" value="1"/>
</dbReference>
<dbReference type="EMBL" id="JBBGAZ010000003">
    <property type="protein sequence ID" value="MEJ5218097.1"/>
    <property type="molecule type" value="Genomic_DNA"/>
</dbReference>
<reference evidence="2 3" key="1">
    <citation type="submission" date="2024-03" db="EMBL/GenBank/DDBJ databases">
        <title>Cognatishimia coralii sp. nov., a marine bacterium isolated from coral surrounding seawater.</title>
        <authorList>
            <person name="Liu X."/>
            <person name="Liu S."/>
            <person name="Sun H."/>
            <person name="Zhang Y."/>
        </authorList>
    </citation>
    <scope>NUCLEOTIDE SEQUENCE [LARGE SCALE GENOMIC DNA]</scope>
    <source>
        <strain evidence="2 3">D5M38</strain>
    </source>
</reference>
<gene>
    <name evidence="2" type="ORF">WG622_07580</name>
</gene>
<proteinExistence type="predicted"/>
<dbReference type="Gene3D" id="3.40.630.30">
    <property type="match status" value="1"/>
</dbReference>
<comment type="caution">
    <text evidence="2">The sequence shown here is derived from an EMBL/GenBank/DDBJ whole genome shotgun (WGS) entry which is preliminary data.</text>
</comment>
<dbReference type="InterPro" id="IPR000182">
    <property type="entry name" value="GNAT_dom"/>
</dbReference>
<protein>
    <submittedName>
        <fullName evidence="2">GNAT family N-acetyltransferase</fullName>
    </submittedName>
</protein>
<organism evidence="2 3">
    <name type="scientific">Cognatishimia coralii</name>
    <dbReference type="NCBI Taxonomy" id="3083254"/>
    <lineage>
        <taxon>Bacteria</taxon>
        <taxon>Pseudomonadati</taxon>
        <taxon>Pseudomonadota</taxon>
        <taxon>Alphaproteobacteria</taxon>
        <taxon>Rhodobacterales</taxon>
        <taxon>Paracoccaceae</taxon>
        <taxon>Cognatishimia</taxon>
    </lineage>
</organism>
<name>A0ABU8QF94_9RHOB</name>
<dbReference type="Pfam" id="PF13673">
    <property type="entry name" value="Acetyltransf_10"/>
    <property type="match status" value="1"/>
</dbReference>
<dbReference type="RefSeq" id="WP_339403039.1">
    <property type="nucleotide sequence ID" value="NZ_JBBGAZ010000003.1"/>
</dbReference>
<dbReference type="InterPro" id="IPR016181">
    <property type="entry name" value="Acyl_CoA_acyltransferase"/>
</dbReference>
<sequence>MSIVIKAISAGDTLPLRHKILWPGYPVEHSMLDGDETAMHFGGFLEEKLICVASLFRDGQAVRLRKFATDANFQGLGFGSLMLQHLLKVAQDLDAEVFWFDARETAVPFYKRLGFSIDGNRFFKGAIPYFRMSQSLTQKP</sequence>
<evidence type="ECO:0000313" key="2">
    <source>
        <dbReference type="EMBL" id="MEJ5218097.1"/>
    </source>
</evidence>
<accession>A0ABU8QF94</accession>
<evidence type="ECO:0000259" key="1">
    <source>
        <dbReference type="PROSITE" id="PS51186"/>
    </source>
</evidence>